<feature type="domain" description="FAD/NAD(P)-binding" evidence="21">
    <location>
        <begin position="15"/>
        <end position="334"/>
    </location>
</feature>
<evidence type="ECO:0000256" key="12">
    <source>
        <dbReference type="ARBA" id="ARBA00023157"/>
    </source>
</evidence>
<keyword evidence="6 18" id="KW-0285">Flavoprotein</keyword>
<dbReference type="PANTHER" id="PTHR43014">
    <property type="entry name" value="MERCURIC REDUCTASE"/>
    <property type="match status" value="1"/>
</dbReference>
<reference evidence="22 23" key="1">
    <citation type="submission" date="2018-08" db="EMBL/GenBank/DDBJ databases">
        <title>Horizontal acquisition of hydrogen conversion ability and other habitat adaptations in Hydrogenovibrio crunogenus strains.</title>
        <authorList>
            <person name="Gonnella G."/>
            <person name="Adam N."/>
            <person name="Perner M."/>
        </authorList>
    </citation>
    <scope>NUCLEOTIDE SEQUENCE [LARGE SCALE GENOMIC DNA]</scope>
    <source>
        <strain evidence="22 23">SP-41</strain>
    </source>
</reference>
<dbReference type="GO" id="GO:0016668">
    <property type="term" value="F:oxidoreductase activity, acting on a sulfur group of donors, NAD(P) as acceptor"/>
    <property type="evidence" value="ECO:0007669"/>
    <property type="project" value="InterPro"/>
</dbReference>
<evidence type="ECO:0000256" key="7">
    <source>
        <dbReference type="ARBA" id="ARBA00022723"/>
    </source>
</evidence>
<evidence type="ECO:0000256" key="18">
    <source>
        <dbReference type="RuleBase" id="RU003691"/>
    </source>
</evidence>
<feature type="binding site" evidence="16">
    <location>
        <begin position="155"/>
        <end position="157"/>
    </location>
    <ligand>
        <name>FAD</name>
        <dbReference type="ChEBI" id="CHEBI:57692"/>
    </ligand>
</feature>
<dbReference type="Pfam" id="PF07992">
    <property type="entry name" value="Pyr_redox_2"/>
    <property type="match status" value="1"/>
</dbReference>
<evidence type="ECO:0000313" key="23">
    <source>
        <dbReference type="Proteomes" id="UP000296201"/>
    </source>
</evidence>
<comment type="similarity">
    <text evidence="1 18">Belongs to the class-I pyridine nucleotide-disulfide oxidoreductase family.</text>
</comment>
<dbReference type="PROSITE" id="PS00076">
    <property type="entry name" value="PYRIDINE_REDOX_1"/>
    <property type="match status" value="1"/>
</dbReference>
<dbReference type="PRINTS" id="PR00411">
    <property type="entry name" value="PNDRDTASEI"/>
</dbReference>
<proteinExistence type="inferred from homology"/>
<dbReference type="Gene3D" id="3.30.390.30">
    <property type="match status" value="1"/>
</dbReference>
<protein>
    <recommendedName>
        <fullName evidence="4">Mercuric reductase</fullName>
        <ecNumber evidence="3">1.16.1.1</ecNumber>
    </recommendedName>
    <alternativeName>
        <fullName evidence="14">Hg(II) reductase</fullName>
    </alternativeName>
</protein>
<dbReference type="SUPFAM" id="SSF51905">
    <property type="entry name" value="FAD/NAD(P)-binding domain"/>
    <property type="match status" value="1"/>
</dbReference>
<name>A0A4P7P298_9GAMM</name>
<feature type="binding site" evidence="16">
    <location>
        <position position="319"/>
    </location>
    <ligand>
        <name>FAD</name>
        <dbReference type="ChEBI" id="CHEBI:57692"/>
    </ligand>
</feature>
<dbReference type="InterPro" id="IPR016156">
    <property type="entry name" value="FAD/NAD-linked_Rdtase_dimer_sf"/>
</dbReference>
<dbReference type="RefSeq" id="WP_223260891.1">
    <property type="nucleotide sequence ID" value="NZ_CP032096.1"/>
</dbReference>
<feature type="disulfide bond" description="Redox-active" evidence="17">
    <location>
        <begin position="52"/>
        <end position="57"/>
    </location>
</feature>
<dbReference type="GO" id="GO:0016152">
    <property type="term" value="F:mercury (II) reductase (NADP+) activity"/>
    <property type="evidence" value="ECO:0007669"/>
    <property type="project" value="UniProtKB-EC"/>
</dbReference>
<feature type="domain" description="Pyridine nucleotide-disulphide oxidoreductase dimerisation" evidence="20">
    <location>
        <begin position="354"/>
        <end position="459"/>
    </location>
</feature>
<evidence type="ECO:0000256" key="4">
    <source>
        <dbReference type="ARBA" id="ARBA00014791"/>
    </source>
</evidence>
<evidence type="ECO:0000256" key="9">
    <source>
        <dbReference type="ARBA" id="ARBA00022857"/>
    </source>
</evidence>
<dbReference type="NCBIfam" id="NF010311">
    <property type="entry name" value="PRK13748.1"/>
    <property type="match status" value="1"/>
</dbReference>
<keyword evidence="10" id="KW-0476">Mercury</keyword>
<dbReference type="GO" id="GO:0045340">
    <property type="term" value="F:mercury ion binding"/>
    <property type="evidence" value="ECO:0007669"/>
    <property type="project" value="InterPro"/>
</dbReference>
<evidence type="ECO:0000313" key="22">
    <source>
        <dbReference type="EMBL" id="QBZ84156.1"/>
    </source>
</evidence>
<dbReference type="EMBL" id="CP032096">
    <property type="protein sequence ID" value="QBZ84156.1"/>
    <property type="molecule type" value="Genomic_DNA"/>
</dbReference>
<dbReference type="NCBIfam" id="TIGR02053">
    <property type="entry name" value="MerA"/>
    <property type="match status" value="1"/>
</dbReference>
<feature type="binding site" evidence="16">
    <location>
        <begin position="192"/>
        <end position="199"/>
    </location>
    <ligand>
        <name>NAD(+)</name>
        <dbReference type="ChEBI" id="CHEBI:57540"/>
    </ligand>
</feature>
<keyword evidence="7" id="KW-0479">Metal-binding</keyword>
<evidence type="ECO:0000256" key="3">
    <source>
        <dbReference type="ARBA" id="ARBA00012661"/>
    </source>
</evidence>
<evidence type="ECO:0000256" key="15">
    <source>
        <dbReference type="ARBA" id="ARBA00048984"/>
    </source>
</evidence>
<comment type="catalytic activity">
    <reaction evidence="15">
        <text>Hg + NADP(+) + H(+) = Hg(2+) + NADPH</text>
        <dbReference type="Rhea" id="RHEA:23856"/>
        <dbReference type="ChEBI" id="CHEBI:15378"/>
        <dbReference type="ChEBI" id="CHEBI:16170"/>
        <dbReference type="ChEBI" id="CHEBI:16793"/>
        <dbReference type="ChEBI" id="CHEBI:57783"/>
        <dbReference type="ChEBI" id="CHEBI:58349"/>
        <dbReference type="EC" id="1.16.1.1"/>
    </reaction>
</comment>
<evidence type="ECO:0000259" key="20">
    <source>
        <dbReference type="Pfam" id="PF02852"/>
    </source>
</evidence>
<gene>
    <name evidence="22" type="primary">merA</name>
    <name evidence="22" type="ORF">GHNINEIG_02231</name>
</gene>
<accession>A0A4P7P298</accession>
<dbReference type="GO" id="GO:0050660">
    <property type="term" value="F:flavin adenine dinucleotide binding"/>
    <property type="evidence" value="ECO:0007669"/>
    <property type="project" value="InterPro"/>
</dbReference>
<dbReference type="PRINTS" id="PR00368">
    <property type="entry name" value="FADPNR"/>
</dbReference>
<evidence type="ECO:0000256" key="11">
    <source>
        <dbReference type="ARBA" id="ARBA00023002"/>
    </source>
</evidence>
<dbReference type="InterPro" id="IPR001100">
    <property type="entry name" value="Pyr_nuc-diS_OxRdtase"/>
</dbReference>
<evidence type="ECO:0000256" key="10">
    <source>
        <dbReference type="ARBA" id="ARBA00022914"/>
    </source>
</evidence>
<dbReference type="AlphaFoldDB" id="A0A4P7P298"/>
<dbReference type="Proteomes" id="UP000296201">
    <property type="component" value="Chromosome"/>
</dbReference>
<keyword evidence="12" id="KW-1015">Disulfide bond</keyword>
<keyword evidence="19" id="KW-0812">Transmembrane</keyword>
<sequence>MHMSNYHENESGALHVAIIGTGSAAFAAAIQASKSGARVSMIEMKDTIGGTCVNIGCVPSKILINAAKIAQETKQSAFPALKISPYVLDRSMLASQIQNRVDELRLAKYESILEDNPSIKLINGRAKFLSSKELQIELNAGGTENLVADKILIATGSRPNVPKIDGLENTPYLTSTEALFTEVTPESLIVVGASVVALEIAQAFLRLGTQVSLIARTTLLSHEEESISDLLMEELISEGMKIHTFTELQLVTYTNGKFECITSSGSELKAEKLLIATGRQANTDQLNLKSAGVDVDNQGRVIVGNDLQTSQKDIFAAGDCTQLPQFVYVAAAAGTRAGKNMVGGDEKLDISTLPTVVFTDPQVATVGLDVAQAQKQGINVVARKLDLEHVPRALANFKTNGFIQLVADAETMQIIGAQIIADVAGEMIQTVSIAIAQGMTVQALADTLFPYLTQVEGLKLCAQTFTQDVSQLSCCAG</sequence>
<evidence type="ECO:0000256" key="8">
    <source>
        <dbReference type="ARBA" id="ARBA00022827"/>
    </source>
</evidence>
<dbReference type="SUPFAM" id="SSF55424">
    <property type="entry name" value="FAD/NAD-linked reductases, dimerisation (C-terminal) domain"/>
    <property type="match status" value="1"/>
</dbReference>
<keyword evidence="16" id="KW-0520">NAD</keyword>
<evidence type="ECO:0000256" key="17">
    <source>
        <dbReference type="PIRSR" id="PIRSR000350-4"/>
    </source>
</evidence>
<comment type="cofactor">
    <cofactor evidence="16">
        <name>FAD</name>
        <dbReference type="ChEBI" id="CHEBI:57692"/>
    </cofactor>
    <text evidence="16">Binds 1 FAD per subunit.</text>
</comment>
<dbReference type="InterPro" id="IPR021179">
    <property type="entry name" value="Mercury_reductase_MerA"/>
</dbReference>
<keyword evidence="23" id="KW-1185">Reference proteome</keyword>
<evidence type="ECO:0000256" key="6">
    <source>
        <dbReference type="ARBA" id="ARBA00022630"/>
    </source>
</evidence>
<keyword evidence="19" id="KW-0472">Membrane</keyword>
<keyword evidence="16" id="KW-0547">Nucleotide-binding</keyword>
<evidence type="ECO:0000256" key="1">
    <source>
        <dbReference type="ARBA" id="ARBA00007532"/>
    </source>
</evidence>
<comment type="subunit">
    <text evidence="2">Homodimer.</text>
</comment>
<evidence type="ECO:0000256" key="13">
    <source>
        <dbReference type="ARBA" id="ARBA00023284"/>
    </source>
</evidence>
<dbReference type="GO" id="GO:0003955">
    <property type="term" value="F:NAD(P)H dehydrogenase (quinone) activity"/>
    <property type="evidence" value="ECO:0007669"/>
    <property type="project" value="TreeGrafter"/>
</dbReference>
<dbReference type="GO" id="GO:0050787">
    <property type="term" value="P:detoxification of mercury ion"/>
    <property type="evidence" value="ECO:0007669"/>
    <property type="project" value="InterPro"/>
</dbReference>
<dbReference type="InterPro" id="IPR004099">
    <property type="entry name" value="Pyr_nucl-diS_OxRdtase_dimer"/>
</dbReference>
<evidence type="ECO:0000256" key="2">
    <source>
        <dbReference type="ARBA" id="ARBA00011738"/>
    </source>
</evidence>
<dbReference type="PANTHER" id="PTHR43014:SF2">
    <property type="entry name" value="MERCURIC REDUCTASE"/>
    <property type="match status" value="1"/>
</dbReference>
<dbReference type="Gene3D" id="3.50.50.60">
    <property type="entry name" value="FAD/NAD(P)-binding domain"/>
    <property type="match status" value="2"/>
</dbReference>
<dbReference type="PIRSF" id="PIRSF000350">
    <property type="entry name" value="Mercury_reductase_MerA"/>
    <property type="match status" value="1"/>
</dbReference>
<evidence type="ECO:0000256" key="14">
    <source>
        <dbReference type="ARBA" id="ARBA00031725"/>
    </source>
</evidence>
<keyword evidence="8 16" id="KW-0274">FAD</keyword>
<keyword evidence="11 18" id="KW-0560">Oxidoreductase</keyword>
<evidence type="ECO:0000256" key="16">
    <source>
        <dbReference type="PIRSR" id="PIRSR000350-3"/>
    </source>
</evidence>
<dbReference type="InterPro" id="IPR012999">
    <property type="entry name" value="Pyr_OxRdtase_I_AS"/>
</dbReference>
<feature type="transmembrane region" description="Helical" evidence="19">
    <location>
        <begin position="12"/>
        <end position="32"/>
    </location>
</feature>
<evidence type="ECO:0000256" key="19">
    <source>
        <dbReference type="SAM" id="Phobius"/>
    </source>
</evidence>
<feature type="binding site" evidence="16">
    <location>
        <position position="61"/>
    </location>
    <ligand>
        <name>FAD</name>
        <dbReference type="ChEBI" id="CHEBI:57692"/>
    </ligand>
</feature>
<evidence type="ECO:0000256" key="5">
    <source>
        <dbReference type="ARBA" id="ARBA00022466"/>
    </source>
</evidence>
<dbReference type="GO" id="GO:0050661">
    <property type="term" value="F:NADP binding"/>
    <property type="evidence" value="ECO:0007669"/>
    <property type="project" value="InterPro"/>
</dbReference>
<organism evidence="22 23">
    <name type="scientific">Hydrogenovibrio crunogenus</name>
    <dbReference type="NCBI Taxonomy" id="39765"/>
    <lineage>
        <taxon>Bacteria</taxon>
        <taxon>Pseudomonadati</taxon>
        <taxon>Pseudomonadota</taxon>
        <taxon>Gammaproteobacteria</taxon>
        <taxon>Thiotrichales</taxon>
        <taxon>Piscirickettsiaceae</taxon>
        <taxon>Hydrogenovibrio</taxon>
    </lineage>
</organism>
<evidence type="ECO:0000259" key="21">
    <source>
        <dbReference type="Pfam" id="PF07992"/>
    </source>
</evidence>
<keyword evidence="13 18" id="KW-0676">Redox-active center</keyword>
<dbReference type="InterPro" id="IPR023753">
    <property type="entry name" value="FAD/NAD-binding_dom"/>
</dbReference>
<feature type="binding site" evidence="16">
    <location>
        <position position="278"/>
    </location>
    <ligand>
        <name>NAD(+)</name>
        <dbReference type="ChEBI" id="CHEBI:57540"/>
    </ligand>
</feature>
<keyword evidence="19" id="KW-1133">Transmembrane helix</keyword>
<dbReference type="EC" id="1.16.1.1" evidence="3"/>
<dbReference type="Pfam" id="PF02852">
    <property type="entry name" value="Pyr_redox_dim"/>
    <property type="match status" value="1"/>
</dbReference>
<keyword evidence="5" id="KW-0475">Mercuric resistance</keyword>
<dbReference type="FunFam" id="3.30.390.30:FF:000001">
    <property type="entry name" value="Dihydrolipoyl dehydrogenase"/>
    <property type="match status" value="1"/>
</dbReference>
<keyword evidence="9" id="KW-0521">NADP</keyword>
<dbReference type="InterPro" id="IPR036188">
    <property type="entry name" value="FAD/NAD-bd_sf"/>
</dbReference>